<dbReference type="GO" id="GO:0005524">
    <property type="term" value="F:ATP binding"/>
    <property type="evidence" value="ECO:0007669"/>
    <property type="project" value="UniProtKB-KW"/>
</dbReference>
<comment type="similarity">
    <text evidence="2">Belongs to the ABC transporter superfamily. ABCA family.</text>
</comment>
<evidence type="ECO:0000256" key="8">
    <source>
        <dbReference type="ARBA" id="ARBA00022989"/>
    </source>
</evidence>
<keyword evidence="6" id="KW-0547">Nucleotide-binding</keyword>
<evidence type="ECO:0000256" key="3">
    <source>
        <dbReference type="ARBA" id="ARBA00022448"/>
    </source>
</evidence>
<feature type="transmembrane region" description="Helical" evidence="10">
    <location>
        <begin position="842"/>
        <end position="859"/>
    </location>
</feature>
<feature type="transmembrane region" description="Helical" evidence="10">
    <location>
        <begin position="377"/>
        <end position="398"/>
    </location>
</feature>
<dbReference type="Pfam" id="PF23321">
    <property type="entry name" value="R1_ABCA1"/>
    <property type="match status" value="1"/>
</dbReference>
<dbReference type="Pfam" id="PF00005">
    <property type="entry name" value="ABC_tran"/>
    <property type="match status" value="1"/>
</dbReference>
<dbReference type="PROSITE" id="PS50893">
    <property type="entry name" value="ABC_TRANSPORTER_2"/>
    <property type="match status" value="1"/>
</dbReference>
<dbReference type="CDD" id="cd03263">
    <property type="entry name" value="ABC_subfamily_A"/>
    <property type="match status" value="1"/>
</dbReference>
<dbReference type="InterPro" id="IPR017871">
    <property type="entry name" value="ABC_transporter-like_CS"/>
</dbReference>
<feature type="transmembrane region" description="Helical" evidence="10">
    <location>
        <begin position="1000"/>
        <end position="1023"/>
    </location>
</feature>
<gene>
    <name evidence="12" type="ORF">PoB_005795000</name>
</gene>
<dbReference type="InterPro" id="IPR056264">
    <property type="entry name" value="R2_ABCA1-4-like"/>
</dbReference>
<feature type="transmembrane region" description="Helical" evidence="10">
    <location>
        <begin position="1191"/>
        <end position="1210"/>
    </location>
</feature>
<feature type="transmembrane region" description="Helical" evidence="10">
    <location>
        <begin position="267"/>
        <end position="288"/>
    </location>
</feature>
<dbReference type="GO" id="GO:0016020">
    <property type="term" value="C:membrane"/>
    <property type="evidence" value="ECO:0007669"/>
    <property type="project" value="UniProtKB-SubCell"/>
</dbReference>
<evidence type="ECO:0000256" key="9">
    <source>
        <dbReference type="ARBA" id="ARBA00023136"/>
    </source>
</evidence>
<dbReference type="InterPro" id="IPR027417">
    <property type="entry name" value="P-loop_NTPase"/>
</dbReference>
<keyword evidence="7 12" id="KW-0067">ATP-binding</keyword>
<dbReference type="GO" id="GO:0005319">
    <property type="term" value="F:lipid transporter activity"/>
    <property type="evidence" value="ECO:0007669"/>
    <property type="project" value="TreeGrafter"/>
</dbReference>
<evidence type="ECO:0000256" key="2">
    <source>
        <dbReference type="ARBA" id="ARBA00008869"/>
    </source>
</evidence>
<dbReference type="PROSITE" id="PS00211">
    <property type="entry name" value="ABC_TRANSPORTER_1"/>
    <property type="match status" value="1"/>
</dbReference>
<dbReference type="AlphaFoldDB" id="A0AAV4CI24"/>
<accession>A0AAV4CI24</accession>
<keyword evidence="5" id="KW-0677">Repeat</keyword>
<dbReference type="FunFam" id="3.40.50.300:FF:000933">
    <property type="entry name" value="ABC transporter A family member 7"/>
    <property type="match status" value="1"/>
</dbReference>
<feature type="transmembrane region" description="Helical" evidence="10">
    <location>
        <begin position="300"/>
        <end position="318"/>
    </location>
</feature>
<organism evidence="12 13">
    <name type="scientific">Plakobranchus ocellatus</name>
    <dbReference type="NCBI Taxonomy" id="259542"/>
    <lineage>
        <taxon>Eukaryota</taxon>
        <taxon>Metazoa</taxon>
        <taxon>Spiralia</taxon>
        <taxon>Lophotrochozoa</taxon>
        <taxon>Mollusca</taxon>
        <taxon>Gastropoda</taxon>
        <taxon>Heterobranchia</taxon>
        <taxon>Euthyneura</taxon>
        <taxon>Panpulmonata</taxon>
        <taxon>Sacoglossa</taxon>
        <taxon>Placobranchoidea</taxon>
        <taxon>Plakobranchidae</taxon>
        <taxon>Plakobranchus</taxon>
    </lineage>
</organism>
<comment type="caution">
    <text evidence="12">The sequence shown here is derived from an EMBL/GenBank/DDBJ whole genome shotgun (WGS) entry which is preliminary data.</text>
</comment>
<feature type="transmembrane region" description="Helical" evidence="10">
    <location>
        <begin position="1112"/>
        <end position="1134"/>
    </location>
</feature>
<dbReference type="PANTHER" id="PTHR19229:SF36">
    <property type="entry name" value="ATP-BINDING CASSETTE SUB-FAMILY A MEMBER 2"/>
    <property type="match status" value="1"/>
</dbReference>
<dbReference type="SMART" id="SM00382">
    <property type="entry name" value="AAA"/>
    <property type="match status" value="1"/>
</dbReference>
<evidence type="ECO:0000256" key="4">
    <source>
        <dbReference type="ARBA" id="ARBA00022692"/>
    </source>
</evidence>
<dbReference type="InterPro" id="IPR026082">
    <property type="entry name" value="ABCA"/>
</dbReference>
<keyword evidence="9 10" id="KW-0472">Membrane</keyword>
<dbReference type="Pfam" id="PF12698">
    <property type="entry name" value="ABC2_membrane_3"/>
    <property type="match status" value="2"/>
</dbReference>
<sequence>MIKVLTKPETKPSIVFPVNSLNSSAFGYPIRSNKVILAAPDSTQYDQFMQQVVSQLQGPPSYQMFNSSETLERHYISLQGKTKTNILAGVVFNYSNDVNAYAIRMNSGKLPGTSDVFNLNKGSCREKKDGTDTFNCPANQYMSSGFALLQMALENVLMENLGLSSSDPKARNLRVQMMDKGEFSPDTNYIQTISSIYFIFSFSLMVSHLTVRIVSEKEKKIKEGMMMMGLRSSAFWLSWTIVYMALIFFATCLIIIIIFASEFFSRSNIFILFLAFMLYGGSFVCFAFMITPFFNKARTAGAVSGMSTVVLSCLYLAISQTRSPNSYDSNVDPTLQWVMCLLSPVAFATFIDQGIFLDIHLNGFGFDDSMTYGKFPLYAPLLMLFIDIILYSLLTFYLDKVVPGEYGVRYHPLYFLQKDYWWPGSDLDERSKLMSPSHSVAEAVDVEAMPANMDDKMAMRIASLTKTFKIKKKTTKAVDGFCLDIYEGQITCLLGHNGAGKSTLMNMLTGVVAPSCGQATIMGLEITKSSDMERIRRLCGICPQHNILYNELSCREHLRIFANIKGVSSGHINETIENALQDVDLVSQGDTLAENLSGGQKRKLSVAIALIGDPKLIFLDEPTAGMDPYSRRHLWSLLKRRKEGRVVLLTTHFMDEADILSDRKAFISKGKLRCCGSSLFLKNKFGVGYHLTMVAAPDCEVQQVTTSLQSIIPSIQLERSHGKEISFTVPLADVGSFSDLFGMLDQKARNMGIKSYGVSMTTLEEVFLKLEETDMNEDEADENEMSNPACDVRGEDINIQIGSHGEGDFGAATVKGKELTKQKFRALMRLRIIMLFRNRKSVLSQIVLPVLFSILALILQKINTSKPPSGEVDPLYFNTSLYTGPMLYPFLLFDNTNNSASGSVIAEFEKQIRVDKYTGTARNLSGIAPHLLGMQLDALSGSVLTDFVSLYNYSTVHAIPILINLATKSMLNSSGIAQSVTSVSHPWPETERKVQYDGNVMFSGLVLGIAFIILLSGFASEIVQDREWKLRGQLRISGLGFNLYWGTIYLRDIVVYLIPCTIILIALLVMDIDGLNSTGAVACVILMFLTNIPFNILMMMNISFLFEKAETAIAYLPSLLQLLGMLPYVIVSLVDMITLSHWAIVLHYIFCAVLPPYLIFGGFYFISRVYLFTIVMGEEPTLSDYFDLDSHIVITIIAVLVLHSSCLALFKSHF</sequence>
<dbReference type="SUPFAM" id="SSF52540">
    <property type="entry name" value="P-loop containing nucleoside triphosphate hydrolases"/>
    <property type="match status" value="1"/>
</dbReference>
<name>A0AAV4CI24_9GAST</name>
<reference evidence="12 13" key="1">
    <citation type="journal article" date="2021" name="Elife">
        <title>Chloroplast acquisition without the gene transfer in kleptoplastic sea slugs, Plakobranchus ocellatus.</title>
        <authorList>
            <person name="Maeda T."/>
            <person name="Takahashi S."/>
            <person name="Yoshida T."/>
            <person name="Shimamura S."/>
            <person name="Takaki Y."/>
            <person name="Nagai Y."/>
            <person name="Toyoda A."/>
            <person name="Suzuki Y."/>
            <person name="Arimoto A."/>
            <person name="Ishii H."/>
            <person name="Satoh N."/>
            <person name="Nishiyama T."/>
            <person name="Hasebe M."/>
            <person name="Maruyama T."/>
            <person name="Minagawa J."/>
            <person name="Obokata J."/>
            <person name="Shigenobu S."/>
        </authorList>
    </citation>
    <scope>NUCLEOTIDE SEQUENCE [LARGE SCALE GENOMIC DNA]</scope>
</reference>
<proteinExistence type="inferred from homology"/>
<dbReference type="GO" id="GO:0140359">
    <property type="term" value="F:ABC-type transporter activity"/>
    <property type="evidence" value="ECO:0007669"/>
    <property type="project" value="InterPro"/>
</dbReference>
<evidence type="ECO:0000313" key="13">
    <source>
        <dbReference type="Proteomes" id="UP000735302"/>
    </source>
</evidence>
<evidence type="ECO:0000256" key="5">
    <source>
        <dbReference type="ARBA" id="ARBA00022737"/>
    </source>
</evidence>
<feature type="transmembrane region" description="Helical" evidence="10">
    <location>
        <begin position="1146"/>
        <end position="1171"/>
    </location>
</feature>
<evidence type="ECO:0000313" key="12">
    <source>
        <dbReference type="EMBL" id="GFO31445.1"/>
    </source>
</evidence>
<feature type="transmembrane region" description="Helical" evidence="10">
    <location>
        <begin position="1081"/>
        <end position="1106"/>
    </location>
</feature>
<feature type="transmembrane region" description="Helical" evidence="10">
    <location>
        <begin position="195"/>
        <end position="214"/>
    </location>
</feature>
<feature type="transmembrane region" description="Helical" evidence="10">
    <location>
        <begin position="235"/>
        <end position="261"/>
    </location>
</feature>
<dbReference type="GO" id="GO:0016887">
    <property type="term" value="F:ATP hydrolysis activity"/>
    <property type="evidence" value="ECO:0007669"/>
    <property type="project" value="InterPro"/>
</dbReference>
<keyword evidence="13" id="KW-1185">Reference proteome</keyword>
<evidence type="ECO:0000256" key="1">
    <source>
        <dbReference type="ARBA" id="ARBA00004141"/>
    </source>
</evidence>
<dbReference type="InterPro" id="IPR003439">
    <property type="entry name" value="ABC_transporter-like_ATP-bd"/>
</dbReference>
<protein>
    <submittedName>
        <fullName evidence="12">ATP-binding cassette sub-family a member 5</fullName>
    </submittedName>
</protein>
<dbReference type="Proteomes" id="UP000735302">
    <property type="component" value="Unassembled WGS sequence"/>
</dbReference>
<keyword evidence="3" id="KW-0813">Transport</keyword>
<evidence type="ECO:0000256" key="6">
    <source>
        <dbReference type="ARBA" id="ARBA00022741"/>
    </source>
</evidence>
<feature type="transmembrane region" description="Helical" evidence="10">
    <location>
        <begin position="334"/>
        <end position="357"/>
    </location>
</feature>
<feature type="domain" description="ABC transporter" evidence="11">
    <location>
        <begin position="459"/>
        <end position="694"/>
    </location>
</feature>
<keyword evidence="4 10" id="KW-0812">Transmembrane</keyword>
<comment type="subcellular location">
    <subcellularLocation>
        <location evidence="1">Membrane</location>
        <topology evidence="1">Multi-pass membrane protein</topology>
    </subcellularLocation>
</comment>
<feature type="transmembrane region" description="Helical" evidence="10">
    <location>
        <begin position="1043"/>
        <end position="1069"/>
    </location>
</feature>
<dbReference type="InterPro" id="IPR003593">
    <property type="entry name" value="AAA+_ATPase"/>
</dbReference>
<evidence type="ECO:0000256" key="7">
    <source>
        <dbReference type="ARBA" id="ARBA00022840"/>
    </source>
</evidence>
<dbReference type="Gene3D" id="3.40.50.300">
    <property type="entry name" value="P-loop containing nucleotide triphosphate hydrolases"/>
    <property type="match status" value="1"/>
</dbReference>
<dbReference type="PANTHER" id="PTHR19229">
    <property type="entry name" value="ATP-BINDING CASSETTE TRANSPORTER SUBFAMILY A ABCA"/>
    <property type="match status" value="1"/>
</dbReference>
<dbReference type="EMBL" id="BLXT01006392">
    <property type="protein sequence ID" value="GFO31445.1"/>
    <property type="molecule type" value="Genomic_DNA"/>
</dbReference>
<keyword evidence="8 10" id="KW-1133">Transmembrane helix</keyword>
<evidence type="ECO:0000256" key="10">
    <source>
        <dbReference type="SAM" id="Phobius"/>
    </source>
</evidence>
<dbReference type="InterPro" id="IPR013525">
    <property type="entry name" value="ABC2_TM"/>
</dbReference>
<evidence type="ECO:0000259" key="11">
    <source>
        <dbReference type="PROSITE" id="PS50893"/>
    </source>
</evidence>